<evidence type="ECO:0000256" key="2">
    <source>
        <dbReference type="ARBA" id="ARBA00022723"/>
    </source>
</evidence>
<dbReference type="InterPro" id="IPR002933">
    <property type="entry name" value="Peptidase_M20"/>
</dbReference>
<feature type="domain" description="Peptidase M20 dimerisation" evidence="4">
    <location>
        <begin position="225"/>
        <end position="359"/>
    </location>
</feature>
<keyword evidence="1" id="KW-0645">Protease</keyword>
<dbReference type="Gene3D" id="3.30.70.360">
    <property type="match status" value="1"/>
</dbReference>
<keyword evidence="2" id="KW-0479">Metal-binding</keyword>
<dbReference type="Pfam" id="PF07687">
    <property type="entry name" value="M20_dimer"/>
    <property type="match status" value="1"/>
</dbReference>
<keyword evidence="3" id="KW-0378">Hydrolase</keyword>
<dbReference type="PANTHER" id="PTHR43270:SF12">
    <property type="entry name" value="SUCCINYL-DIAMINOPIMELATE DESUCCINYLASE"/>
    <property type="match status" value="1"/>
</dbReference>
<dbReference type="Proteomes" id="UP001519064">
    <property type="component" value="Unassembled WGS sequence"/>
</dbReference>
<protein>
    <submittedName>
        <fullName evidence="5">M20 family metallopeptidase</fullName>
    </submittedName>
</protein>
<comment type="caution">
    <text evidence="5">The sequence shown here is derived from an EMBL/GenBank/DDBJ whole genome shotgun (WGS) entry which is preliminary data.</text>
</comment>
<dbReference type="InterPro" id="IPR011650">
    <property type="entry name" value="Peptidase_M20_dimer"/>
</dbReference>
<dbReference type="InterPro" id="IPR051458">
    <property type="entry name" value="Cyt/Met_Dipeptidase"/>
</dbReference>
<dbReference type="NCBIfam" id="NF005478">
    <property type="entry name" value="PRK07079.1"/>
    <property type="match status" value="1"/>
</dbReference>
<dbReference type="Gene3D" id="3.40.630.10">
    <property type="entry name" value="Zn peptidases"/>
    <property type="match status" value="1"/>
</dbReference>
<dbReference type="InterPro" id="IPR001261">
    <property type="entry name" value="ArgE/DapE_CS"/>
</dbReference>
<dbReference type="PANTHER" id="PTHR43270">
    <property type="entry name" value="BETA-ALA-HIS DIPEPTIDASE"/>
    <property type="match status" value="1"/>
</dbReference>
<evidence type="ECO:0000313" key="6">
    <source>
        <dbReference type="Proteomes" id="UP001519064"/>
    </source>
</evidence>
<keyword evidence="6" id="KW-1185">Reference proteome</keyword>
<sequence length="473" mass="50084">MPGSSPVICENLVRRAEEYIDSGAFFAELSAMVGYPTESAQPRSHLAVKAYLDEVLVPKLTDLGCSVAEYANPDPSGGPFLVGTRVESPELPTLLCYGHADVVDGQAGRWSDGRNPWALTADGDRWYGRGAADNKGQHLVNLAALRLLLAERGSLGFNLTFLFETGEEIGSPGLADFAVGHRDQLQADVLIASDGPRLDATTPTLFLGARGGVRLLLDVDLRPDAYHSGNWGGVLRNPATTLAGAIASLVDGHGRIQVPALLPSGLPDQVREALAGVAVAGSPGDPAPDEGWGETGLTLAERLYGWNTLEVLSLGSADIDQPVNAIPGRARAVLQLRYVAGTEVSRIREVIADHLAARGYPMVDVSVHSSFPASRTPPDDPWVHWARTTLEQATGKAVAVLPNIGGSLPNHVFTDILGLPTLWLPHSYPGCLQHAPDEHLLGTIAREGIVLAATLFHALGHRATDPPIPARIG</sequence>
<reference evidence="5 6" key="1">
    <citation type="submission" date="2020-11" db="EMBL/GenBank/DDBJ databases">
        <title>Streptomyces spirodelae sp. nov., isolated from duckweed.</title>
        <authorList>
            <person name="Saimee Y."/>
            <person name="Duangmal K."/>
        </authorList>
    </citation>
    <scope>NUCLEOTIDE SEQUENCE [LARGE SCALE GENOMIC DNA]</scope>
    <source>
        <strain evidence="5 6">S16-07</strain>
    </source>
</reference>
<organism evidence="5 6">
    <name type="scientific">Streptomyces oryzae</name>
    <dbReference type="NCBI Taxonomy" id="1434886"/>
    <lineage>
        <taxon>Bacteria</taxon>
        <taxon>Bacillati</taxon>
        <taxon>Actinomycetota</taxon>
        <taxon>Actinomycetes</taxon>
        <taxon>Kitasatosporales</taxon>
        <taxon>Streptomycetaceae</taxon>
        <taxon>Streptomyces</taxon>
    </lineage>
</organism>
<evidence type="ECO:0000313" key="5">
    <source>
        <dbReference type="EMBL" id="MBO8192553.1"/>
    </source>
</evidence>
<dbReference type="EMBL" id="JADKMA010000053">
    <property type="protein sequence ID" value="MBO8192553.1"/>
    <property type="molecule type" value="Genomic_DNA"/>
</dbReference>
<name>A0ABS3XB12_9ACTN</name>
<dbReference type="Pfam" id="PF01546">
    <property type="entry name" value="Peptidase_M20"/>
    <property type="match status" value="1"/>
</dbReference>
<proteinExistence type="predicted"/>
<gene>
    <name evidence="5" type="ORF">ITI46_12885</name>
</gene>
<dbReference type="PROSITE" id="PS00759">
    <property type="entry name" value="ARGE_DAPE_CPG2_2"/>
    <property type="match status" value="1"/>
</dbReference>
<evidence type="ECO:0000256" key="3">
    <source>
        <dbReference type="ARBA" id="ARBA00022801"/>
    </source>
</evidence>
<evidence type="ECO:0000256" key="1">
    <source>
        <dbReference type="ARBA" id="ARBA00022670"/>
    </source>
</evidence>
<evidence type="ECO:0000259" key="4">
    <source>
        <dbReference type="Pfam" id="PF07687"/>
    </source>
</evidence>
<dbReference type="SUPFAM" id="SSF53187">
    <property type="entry name" value="Zn-dependent exopeptidases"/>
    <property type="match status" value="1"/>
</dbReference>
<accession>A0ABS3XB12</accession>